<keyword evidence="7" id="KW-1133">Transmembrane helix</keyword>
<dbReference type="InterPro" id="IPR024961">
    <property type="entry name" value="T2SS_GspC_N"/>
</dbReference>
<keyword evidence="6" id="KW-0653">Protein transport</keyword>
<keyword evidence="3" id="KW-1003">Cell membrane</keyword>
<evidence type="ECO:0000313" key="11">
    <source>
        <dbReference type="Proteomes" id="UP000260665"/>
    </source>
</evidence>
<proteinExistence type="predicted"/>
<evidence type="ECO:0000256" key="8">
    <source>
        <dbReference type="ARBA" id="ARBA00023136"/>
    </source>
</evidence>
<evidence type="ECO:0000259" key="9">
    <source>
        <dbReference type="Pfam" id="PF11356"/>
    </source>
</evidence>
<dbReference type="GO" id="GO:0015031">
    <property type="term" value="P:protein transport"/>
    <property type="evidence" value="ECO:0007669"/>
    <property type="project" value="UniProtKB-KW"/>
</dbReference>
<evidence type="ECO:0000256" key="2">
    <source>
        <dbReference type="ARBA" id="ARBA00022448"/>
    </source>
</evidence>
<reference evidence="10 11" key="1">
    <citation type="submission" date="2018-05" db="EMBL/GenBank/DDBJ databases">
        <title>Rhodoferax soyangensis sp.nov., isolated from an oligotrophic freshwater lake.</title>
        <authorList>
            <person name="Park M."/>
        </authorList>
    </citation>
    <scope>NUCLEOTIDE SEQUENCE [LARGE SCALE GENOMIC DNA]</scope>
    <source>
        <strain evidence="10 11">IMCC26218</strain>
    </source>
</reference>
<evidence type="ECO:0000256" key="6">
    <source>
        <dbReference type="ARBA" id="ARBA00022927"/>
    </source>
</evidence>
<evidence type="ECO:0000256" key="1">
    <source>
        <dbReference type="ARBA" id="ARBA00004533"/>
    </source>
</evidence>
<dbReference type="OrthoDB" id="9154044at2"/>
<gene>
    <name evidence="10" type="ORF">DIC66_07105</name>
</gene>
<evidence type="ECO:0000313" key="10">
    <source>
        <dbReference type="EMBL" id="RFO97623.1"/>
    </source>
</evidence>
<evidence type="ECO:0000256" key="5">
    <source>
        <dbReference type="ARBA" id="ARBA00022692"/>
    </source>
</evidence>
<feature type="domain" description="Type II secretion system protein GspC N-terminal" evidence="9">
    <location>
        <begin position="75"/>
        <end position="136"/>
    </location>
</feature>
<dbReference type="RefSeq" id="WP_147321259.1">
    <property type="nucleotide sequence ID" value="NZ_QFZK01000003.1"/>
</dbReference>
<dbReference type="AlphaFoldDB" id="A0A3E1REB2"/>
<dbReference type="GO" id="GO:0005886">
    <property type="term" value="C:plasma membrane"/>
    <property type="evidence" value="ECO:0007669"/>
    <property type="project" value="UniProtKB-SubCell"/>
</dbReference>
<comment type="caution">
    <text evidence="10">The sequence shown here is derived from an EMBL/GenBank/DDBJ whole genome shotgun (WGS) entry which is preliminary data.</text>
</comment>
<sequence length="155" mass="15717">MIIANMQTNTATPWMPRLAAFGVALLLAGSVVFWVLRWPVADAGPPLPLPLASEDTPPVGAGVVARLLGAVTTPAEAAAAPEASSRFKLTGIVALGSGTGVALLSIDGKPAKPFRVGNAVEAGWVLQSVEARAVALGTQATGPVGLKLELPPRQP</sequence>
<organism evidence="10 11">
    <name type="scientific">Rhodoferax lacus</name>
    <dbReference type="NCBI Taxonomy" id="2184758"/>
    <lineage>
        <taxon>Bacteria</taxon>
        <taxon>Pseudomonadati</taxon>
        <taxon>Pseudomonadota</taxon>
        <taxon>Betaproteobacteria</taxon>
        <taxon>Burkholderiales</taxon>
        <taxon>Comamonadaceae</taxon>
        <taxon>Rhodoferax</taxon>
    </lineage>
</organism>
<name>A0A3E1REB2_9BURK</name>
<keyword evidence="4" id="KW-0997">Cell inner membrane</keyword>
<evidence type="ECO:0000256" key="7">
    <source>
        <dbReference type="ARBA" id="ARBA00022989"/>
    </source>
</evidence>
<evidence type="ECO:0000256" key="3">
    <source>
        <dbReference type="ARBA" id="ARBA00022475"/>
    </source>
</evidence>
<keyword evidence="8" id="KW-0472">Membrane</keyword>
<dbReference type="Pfam" id="PF11356">
    <property type="entry name" value="T2SSC"/>
    <property type="match status" value="1"/>
</dbReference>
<dbReference type="Proteomes" id="UP000260665">
    <property type="component" value="Unassembled WGS sequence"/>
</dbReference>
<dbReference type="EMBL" id="QFZK01000003">
    <property type="protein sequence ID" value="RFO97623.1"/>
    <property type="molecule type" value="Genomic_DNA"/>
</dbReference>
<keyword evidence="11" id="KW-1185">Reference proteome</keyword>
<keyword evidence="5" id="KW-0812">Transmembrane</keyword>
<accession>A0A3E1REB2</accession>
<evidence type="ECO:0000256" key="4">
    <source>
        <dbReference type="ARBA" id="ARBA00022519"/>
    </source>
</evidence>
<keyword evidence="2" id="KW-0813">Transport</keyword>
<protein>
    <submittedName>
        <fullName evidence="10">General secretion pathway protein C</fullName>
    </submittedName>
</protein>
<comment type="subcellular location">
    <subcellularLocation>
        <location evidence="1">Cell inner membrane</location>
    </subcellularLocation>
</comment>